<proteinExistence type="inferred from homology"/>
<comment type="pathway">
    <text evidence="2 12">Amino-acid biosynthesis; L-lysine biosynthesis via DAP pathway; (S)-tetrahydrodipicolinate from L-aspartate: step 3/4.</text>
</comment>
<name>A0A953HSK2_9BACT</name>
<comment type="similarity">
    <text evidence="3 12 13">Belongs to the DapA family.</text>
</comment>
<evidence type="ECO:0000256" key="10">
    <source>
        <dbReference type="ARBA" id="ARBA00023270"/>
    </source>
</evidence>
<dbReference type="InterPro" id="IPR002220">
    <property type="entry name" value="DapA-like"/>
</dbReference>
<dbReference type="GO" id="GO:0009089">
    <property type="term" value="P:lysine biosynthetic process via diaminopimelate"/>
    <property type="evidence" value="ECO:0007669"/>
    <property type="project" value="UniProtKB-UniRule"/>
</dbReference>
<comment type="caution">
    <text evidence="16">The sequence shown here is derived from an EMBL/GenBank/DDBJ whole genome shotgun (WGS) entry which is preliminary data.</text>
</comment>
<keyword evidence="8 12" id="KW-0457">Lysine biosynthesis</keyword>
<dbReference type="GO" id="GO:0005829">
    <property type="term" value="C:cytosol"/>
    <property type="evidence" value="ECO:0007669"/>
    <property type="project" value="TreeGrafter"/>
</dbReference>
<evidence type="ECO:0000256" key="13">
    <source>
        <dbReference type="PIRNR" id="PIRNR001365"/>
    </source>
</evidence>
<feature type="site" description="Part of a proton relay during catalysis" evidence="12">
    <location>
        <position position="113"/>
    </location>
</feature>
<comment type="caution">
    <text evidence="12">Was originally thought to be a dihydrodipicolinate synthase (DHDPS), catalyzing the condensation of (S)-aspartate-beta-semialdehyde [(S)-ASA] and pyruvate to dihydrodipicolinate (DHDP). However, it was shown in E.coli that the product of the enzymatic reaction is not dihydrodipicolinate but in fact (4S)-4-hydroxy-2,3,4,5-tetrahydro-(2S)-dipicolinic acid (HTPA), and that the consecutive dehydration reaction leading to DHDP is not spontaneous but catalyzed by DapB.</text>
</comment>
<evidence type="ECO:0000313" key="17">
    <source>
        <dbReference type="Proteomes" id="UP000753961"/>
    </source>
</evidence>
<dbReference type="EMBL" id="JAHVHU010000005">
    <property type="protein sequence ID" value="MBY5957605.1"/>
    <property type="molecule type" value="Genomic_DNA"/>
</dbReference>
<feature type="binding site" evidence="12 15">
    <location>
        <position position="210"/>
    </location>
    <ligand>
        <name>pyruvate</name>
        <dbReference type="ChEBI" id="CHEBI:15361"/>
    </ligand>
</feature>
<comment type="function">
    <text evidence="1 12">Catalyzes the condensation of (S)-aspartate-beta-semialdehyde [(S)-ASA] and pyruvate to 4-hydroxy-tetrahydrodipicolinate (HTPA).</text>
</comment>
<dbReference type="PANTHER" id="PTHR12128:SF66">
    <property type="entry name" value="4-HYDROXY-2-OXOGLUTARATE ALDOLASE, MITOCHONDRIAL"/>
    <property type="match status" value="1"/>
</dbReference>
<dbReference type="SMART" id="SM01130">
    <property type="entry name" value="DHDPS"/>
    <property type="match status" value="1"/>
</dbReference>
<dbReference type="Pfam" id="PF00701">
    <property type="entry name" value="DHDPS"/>
    <property type="match status" value="1"/>
</dbReference>
<dbReference type="RefSeq" id="WP_222579124.1">
    <property type="nucleotide sequence ID" value="NZ_JAHVHU010000005.1"/>
</dbReference>
<reference evidence="16" key="1">
    <citation type="submission" date="2021-06" db="EMBL/GenBank/DDBJ databases">
        <title>44 bacteria genomes isolated from Dapeng, Shenzhen.</title>
        <authorList>
            <person name="Zheng W."/>
            <person name="Yu S."/>
            <person name="Huang Y."/>
        </authorList>
    </citation>
    <scope>NUCLEOTIDE SEQUENCE</scope>
    <source>
        <strain evidence="16">DP5N28-2</strain>
    </source>
</reference>
<dbReference type="PIRSF" id="PIRSF001365">
    <property type="entry name" value="DHDPS"/>
    <property type="match status" value="1"/>
</dbReference>
<dbReference type="EC" id="4.3.3.7" evidence="4 12"/>
<dbReference type="CDD" id="cd00950">
    <property type="entry name" value="DHDPS"/>
    <property type="match status" value="1"/>
</dbReference>
<dbReference type="HAMAP" id="MF_00418">
    <property type="entry name" value="DapA"/>
    <property type="match status" value="1"/>
</dbReference>
<comment type="catalytic activity">
    <reaction evidence="11 12">
        <text>L-aspartate 4-semialdehyde + pyruvate = (2S,4S)-4-hydroxy-2,3,4,5-tetrahydrodipicolinate + H2O + H(+)</text>
        <dbReference type="Rhea" id="RHEA:34171"/>
        <dbReference type="ChEBI" id="CHEBI:15361"/>
        <dbReference type="ChEBI" id="CHEBI:15377"/>
        <dbReference type="ChEBI" id="CHEBI:15378"/>
        <dbReference type="ChEBI" id="CHEBI:67139"/>
        <dbReference type="ChEBI" id="CHEBI:537519"/>
        <dbReference type="EC" id="4.3.3.7"/>
    </reaction>
</comment>
<gene>
    <name evidence="12 16" type="primary">dapA</name>
    <name evidence="16" type="ORF">KUV50_05630</name>
</gene>
<keyword evidence="10 12" id="KW-0704">Schiff base</keyword>
<dbReference type="GO" id="GO:0019877">
    <property type="term" value="P:diaminopimelate biosynthetic process"/>
    <property type="evidence" value="ECO:0007669"/>
    <property type="project" value="UniProtKB-UniRule"/>
</dbReference>
<dbReference type="SUPFAM" id="SSF51569">
    <property type="entry name" value="Aldolase"/>
    <property type="match status" value="1"/>
</dbReference>
<feature type="active site" description="Schiff-base intermediate with substrate" evidence="12 14">
    <location>
        <position position="168"/>
    </location>
</feature>
<evidence type="ECO:0000256" key="8">
    <source>
        <dbReference type="ARBA" id="ARBA00023154"/>
    </source>
</evidence>
<dbReference type="PRINTS" id="PR00146">
    <property type="entry name" value="DHPICSNTHASE"/>
</dbReference>
<evidence type="ECO:0000256" key="6">
    <source>
        <dbReference type="ARBA" id="ARBA00022605"/>
    </source>
</evidence>
<evidence type="ECO:0000256" key="3">
    <source>
        <dbReference type="ARBA" id="ARBA00007592"/>
    </source>
</evidence>
<evidence type="ECO:0000256" key="15">
    <source>
        <dbReference type="PIRSR" id="PIRSR001365-2"/>
    </source>
</evidence>
<evidence type="ECO:0000256" key="14">
    <source>
        <dbReference type="PIRSR" id="PIRSR001365-1"/>
    </source>
</evidence>
<keyword evidence="7 12" id="KW-0220">Diaminopimelate biosynthesis</keyword>
<evidence type="ECO:0000256" key="11">
    <source>
        <dbReference type="ARBA" id="ARBA00047836"/>
    </source>
</evidence>
<evidence type="ECO:0000256" key="7">
    <source>
        <dbReference type="ARBA" id="ARBA00022915"/>
    </source>
</evidence>
<protein>
    <recommendedName>
        <fullName evidence="4 12">4-hydroxy-tetrahydrodipicolinate synthase</fullName>
        <shortName evidence="12">HTPA synthase</shortName>
        <ecNumber evidence="4 12">4.3.3.7</ecNumber>
    </recommendedName>
</protein>
<dbReference type="PANTHER" id="PTHR12128">
    <property type="entry name" value="DIHYDRODIPICOLINATE SYNTHASE"/>
    <property type="match status" value="1"/>
</dbReference>
<dbReference type="GO" id="GO:0008840">
    <property type="term" value="F:4-hydroxy-tetrahydrodipicolinate synthase activity"/>
    <property type="evidence" value="ECO:0007669"/>
    <property type="project" value="UniProtKB-UniRule"/>
</dbReference>
<keyword evidence="5 12" id="KW-0963">Cytoplasm</keyword>
<dbReference type="Gene3D" id="3.20.20.70">
    <property type="entry name" value="Aldolase class I"/>
    <property type="match status" value="1"/>
</dbReference>
<dbReference type="NCBIfam" id="TIGR00674">
    <property type="entry name" value="dapA"/>
    <property type="match status" value="1"/>
</dbReference>
<feature type="active site" description="Proton donor/acceptor" evidence="12 14">
    <location>
        <position position="139"/>
    </location>
</feature>
<evidence type="ECO:0000256" key="1">
    <source>
        <dbReference type="ARBA" id="ARBA00003294"/>
    </source>
</evidence>
<dbReference type="InterPro" id="IPR005263">
    <property type="entry name" value="DapA"/>
</dbReference>
<dbReference type="AlphaFoldDB" id="A0A953HSK2"/>
<evidence type="ECO:0000256" key="5">
    <source>
        <dbReference type="ARBA" id="ARBA00022490"/>
    </source>
</evidence>
<keyword evidence="17" id="KW-1185">Reference proteome</keyword>
<dbReference type="Proteomes" id="UP000753961">
    <property type="component" value="Unassembled WGS sequence"/>
</dbReference>
<feature type="binding site" evidence="12 15">
    <location>
        <position position="50"/>
    </location>
    <ligand>
        <name>pyruvate</name>
        <dbReference type="ChEBI" id="CHEBI:15361"/>
    </ligand>
</feature>
<evidence type="ECO:0000313" key="16">
    <source>
        <dbReference type="EMBL" id="MBY5957605.1"/>
    </source>
</evidence>
<comment type="subcellular location">
    <subcellularLocation>
        <location evidence="12">Cytoplasm</location>
    </subcellularLocation>
</comment>
<evidence type="ECO:0000256" key="2">
    <source>
        <dbReference type="ARBA" id="ARBA00005120"/>
    </source>
</evidence>
<evidence type="ECO:0000256" key="9">
    <source>
        <dbReference type="ARBA" id="ARBA00023239"/>
    </source>
</evidence>
<comment type="subunit">
    <text evidence="12">Homotetramer; dimer of dimers.</text>
</comment>
<evidence type="ECO:0000256" key="12">
    <source>
        <dbReference type="HAMAP-Rule" id="MF_00418"/>
    </source>
</evidence>
<organism evidence="16 17">
    <name type="scientific">Membranihabitans marinus</name>
    <dbReference type="NCBI Taxonomy" id="1227546"/>
    <lineage>
        <taxon>Bacteria</taxon>
        <taxon>Pseudomonadati</taxon>
        <taxon>Bacteroidota</taxon>
        <taxon>Saprospiria</taxon>
        <taxon>Saprospirales</taxon>
        <taxon>Saprospiraceae</taxon>
        <taxon>Membranihabitans</taxon>
    </lineage>
</organism>
<accession>A0A953HSK2</accession>
<feature type="site" description="Part of a proton relay during catalysis" evidence="12">
    <location>
        <position position="49"/>
    </location>
</feature>
<dbReference type="InterPro" id="IPR013785">
    <property type="entry name" value="Aldolase_TIM"/>
</dbReference>
<keyword evidence="9 12" id="KW-0456">Lyase</keyword>
<keyword evidence="6 12" id="KW-0028">Amino-acid biosynthesis</keyword>
<sequence length="302" mass="33549">MIPIEKLKGTGTALVTPFDEHGKIDFDSLEKVIEFNIEGGVDYLVSLGTTGEAVTLSRKECQSILDFTLEKVNHRIPVVFGVFGSNNTEVVLERLTTYRLDGVAALLAASPYYNKPSQEGIFRHYQKIGEKSNYPIIIYNVPGRTASNISAETTLRIAREIPNVIGTKEASGDLEQINTILKYRPENFLVLSGDDPCTLAMMAHGADGVISVISNAYPHEWSDMVRACRNRNYQKAAKLFAELQDIHPWLYVDGNPCGIKGALKYLGLIDSMEVRLPLVPMNPKNYNSLIREQGKINQRTAS</sequence>
<evidence type="ECO:0000256" key="4">
    <source>
        <dbReference type="ARBA" id="ARBA00012086"/>
    </source>
</evidence>